<comment type="caution">
    <text evidence="1">The sequence shown here is derived from an EMBL/GenBank/DDBJ whole genome shotgun (WGS) entry which is preliminary data.</text>
</comment>
<name>A0A4Y7T8A8_COPMI</name>
<evidence type="ECO:0000313" key="2">
    <source>
        <dbReference type="Proteomes" id="UP000298030"/>
    </source>
</evidence>
<organism evidence="1 2">
    <name type="scientific">Coprinellus micaceus</name>
    <name type="common">Glistening ink-cap mushroom</name>
    <name type="synonym">Coprinus micaceus</name>
    <dbReference type="NCBI Taxonomy" id="71717"/>
    <lineage>
        <taxon>Eukaryota</taxon>
        <taxon>Fungi</taxon>
        <taxon>Dikarya</taxon>
        <taxon>Basidiomycota</taxon>
        <taxon>Agaricomycotina</taxon>
        <taxon>Agaricomycetes</taxon>
        <taxon>Agaricomycetidae</taxon>
        <taxon>Agaricales</taxon>
        <taxon>Agaricineae</taxon>
        <taxon>Psathyrellaceae</taxon>
        <taxon>Coprinellus</taxon>
    </lineage>
</organism>
<keyword evidence="2" id="KW-1185">Reference proteome</keyword>
<reference evidence="1 2" key="1">
    <citation type="journal article" date="2019" name="Nat. Ecol. Evol.">
        <title>Megaphylogeny resolves global patterns of mushroom evolution.</title>
        <authorList>
            <person name="Varga T."/>
            <person name="Krizsan K."/>
            <person name="Foldi C."/>
            <person name="Dima B."/>
            <person name="Sanchez-Garcia M."/>
            <person name="Sanchez-Ramirez S."/>
            <person name="Szollosi G.J."/>
            <person name="Szarkandi J.G."/>
            <person name="Papp V."/>
            <person name="Albert L."/>
            <person name="Andreopoulos W."/>
            <person name="Angelini C."/>
            <person name="Antonin V."/>
            <person name="Barry K.W."/>
            <person name="Bougher N.L."/>
            <person name="Buchanan P."/>
            <person name="Buyck B."/>
            <person name="Bense V."/>
            <person name="Catcheside P."/>
            <person name="Chovatia M."/>
            <person name="Cooper J."/>
            <person name="Damon W."/>
            <person name="Desjardin D."/>
            <person name="Finy P."/>
            <person name="Geml J."/>
            <person name="Haridas S."/>
            <person name="Hughes K."/>
            <person name="Justo A."/>
            <person name="Karasinski D."/>
            <person name="Kautmanova I."/>
            <person name="Kiss B."/>
            <person name="Kocsube S."/>
            <person name="Kotiranta H."/>
            <person name="LaButti K.M."/>
            <person name="Lechner B.E."/>
            <person name="Liimatainen K."/>
            <person name="Lipzen A."/>
            <person name="Lukacs Z."/>
            <person name="Mihaltcheva S."/>
            <person name="Morgado L.N."/>
            <person name="Niskanen T."/>
            <person name="Noordeloos M.E."/>
            <person name="Ohm R.A."/>
            <person name="Ortiz-Santana B."/>
            <person name="Ovrebo C."/>
            <person name="Racz N."/>
            <person name="Riley R."/>
            <person name="Savchenko A."/>
            <person name="Shiryaev A."/>
            <person name="Soop K."/>
            <person name="Spirin V."/>
            <person name="Szebenyi C."/>
            <person name="Tomsovsky M."/>
            <person name="Tulloss R.E."/>
            <person name="Uehling J."/>
            <person name="Grigoriev I.V."/>
            <person name="Vagvolgyi C."/>
            <person name="Papp T."/>
            <person name="Martin F.M."/>
            <person name="Miettinen O."/>
            <person name="Hibbett D.S."/>
            <person name="Nagy L.G."/>
        </authorList>
    </citation>
    <scope>NUCLEOTIDE SEQUENCE [LARGE SCALE GENOMIC DNA]</scope>
    <source>
        <strain evidence="1 2">FP101781</strain>
    </source>
</reference>
<evidence type="ECO:0000313" key="1">
    <source>
        <dbReference type="EMBL" id="TEB29842.1"/>
    </source>
</evidence>
<dbReference type="Proteomes" id="UP000298030">
    <property type="component" value="Unassembled WGS sequence"/>
</dbReference>
<protein>
    <submittedName>
        <fullName evidence="1">Uncharacterized protein</fullName>
    </submittedName>
</protein>
<dbReference type="AlphaFoldDB" id="A0A4Y7T8A8"/>
<gene>
    <name evidence="1" type="ORF">FA13DRAFT_597890</name>
</gene>
<sequence length="144" mass="16071">MRVTPPPLHRGLVCVRGFLLPSHHGATHPSSVQPIPIHRVERVVDSVQVPWLHILVEALESHVDRVPHLPRGRRERHVAPILPQLALKLAVPLALDRDQLLEVPVSVCVVSLMCSIIRSKRSRTKGTRTVYILHSSSKSSPYSP</sequence>
<dbReference type="EMBL" id="QPFP01000025">
    <property type="protein sequence ID" value="TEB29842.1"/>
    <property type="molecule type" value="Genomic_DNA"/>
</dbReference>
<proteinExistence type="predicted"/>
<accession>A0A4Y7T8A8</accession>